<evidence type="ECO:0000256" key="1">
    <source>
        <dbReference type="SAM" id="Phobius"/>
    </source>
</evidence>
<dbReference type="OrthoDB" id="4571118at2"/>
<dbReference type="PANTHER" id="PTHR43591">
    <property type="entry name" value="METHYLTRANSFERASE"/>
    <property type="match status" value="1"/>
</dbReference>
<dbReference type="CDD" id="cd02440">
    <property type="entry name" value="AdoMet_MTases"/>
    <property type="match status" value="1"/>
</dbReference>
<keyword evidence="1" id="KW-1133">Transmembrane helix</keyword>
<sequence length="204" mass="21673">MSAADVLPVNHHADHPGFSGVIGTVIGLIFLLAGRPTARLAADLAAVGPGDRVADIGCGPGTAVREAARRGAQATGVDPAPVMLRWARMAGRGEAMEWREGTAERVPLPDGWATVWWSLATVHHWKDVEAGLREAYRVLAPGGRLLAMERQIAPGATGQASHGWTRRQADAFADHCRAAGFTDVTVTAHRAGRRDVWVVTATRP</sequence>
<evidence type="ECO:0000313" key="4">
    <source>
        <dbReference type="Proteomes" id="UP000006640"/>
    </source>
</evidence>
<dbReference type="KEGG" id="tbi:Tbis_0632"/>
<protein>
    <submittedName>
        <fullName evidence="3">Methyltransferase type 11</fullName>
    </submittedName>
</protein>
<keyword evidence="4" id="KW-1185">Reference proteome</keyword>
<dbReference type="eggNOG" id="COG2226">
    <property type="taxonomic scope" value="Bacteria"/>
</dbReference>
<dbReference type="InterPro" id="IPR013216">
    <property type="entry name" value="Methyltransf_11"/>
</dbReference>
<dbReference type="GO" id="GO:0032259">
    <property type="term" value="P:methylation"/>
    <property type="evidence" value="ECO:0007669"/>
    <property type="project" value="UniProtKB-KW"/>
</dbReference>
<dbReference type="Proteomes" id="UP000006640">
    <property type="component" value="Chromosome"/>
</dbReference>
<keyword evidence="1" id="KW-0472">Membrane</keyword>
<accession>D6Y5L2</accession>
<gene>
    <name evidence="3" type="ordered locus">Tbis_0632</name>
</gene>
<dbReference type="SUPFAM" id="SSF53335">
    <property type="entry name" value="S-adenosyl-L-methionine-dependent methyltransferases"/>
    <property type="match status" value="1"/>
</dbReference>
<dbReference type="PANTHER" id="PTHR43591:SF24">
    <property type="entry name" value="2-METHOXY-6-POLYPRENYL-1,4-BENZOQUINOL METHYLASE, MITOCHONDRIAL"/>
    <property type="match status" value="1"/>
</dbReference>
<dbReference type="AlphaFoldDB" id="D6Y5L2"/>
<feature type="transmembrane region" description="Helical" evidence="1">
    <location>
        <begin position="17"/>
        <end position="34"/>
    </location>
</feature>
<dbReference type="HOGENOM" id="CLU_1330733_0_0_11"/>
<keyword evidence="3" id="KW-0808">Transferase</keyword>
<name>D6Y5L2_THEBD</name>
<proteinExistence type="predicted"/>
<dbReference type="Pfam" id="PF08241">
    <property type="entry name" value="Methyltransf_11"/>
    <property type="match status" value="1"/>
</dbReference>
<reference evidence="3 4" key="1">
    <citation type="submission" date="2010-01" db="EMBL/GenBank/DDBJ databases">
        <title>The complete genome of Thermobispora bispora DSM 43833.</title>
        <authorList>
            <consortium name="US DOE Joint Genome Institute (JGI-PGF)"/>
            <person name="Lucas S."/>
            <person name="Copeland A."/>
            <person name="Lapidus A."/>
            <person name="Glavina del Rio T."/>
            <person name="Dalin E."/>
            <person name="Tice H."/>
            <person name="Bruce D."/>
            <person name="Goodwin L."/>
            <person name="Pitluck S."/>
            <person name="Kyrpides N."/>
            <person name="Mavromatis K."/>
            <person name="Ivanova N."/>
            <person name="Mikhailova N."/>
            <person name="Chertkov O."/>
            <person name="Brettin T."/>
            <person name="Detter J.C."/>
            <person name="Han C."/>
            <person name="Larimer F."/>
            <person name="Land M."/>
            <person name="Hauser L."/>
            <person name="Markowitz V."/>
            <person name="Cheng J.-F."/>
            <person name="Hugenholtz P."/>
            <person name="Woyke T."/>
            <person name="Wu D."/>
            <person name="Jando M."/>
            <person name="Schneider S."/>
            <person name="Klenk H.-P."/>
            <person name="Eisen J.A."/>
        </authorList>
    </citation>
    <scope>NUCLEOTIDE SEQUENCE [LARGE SCALE GENOMIC DNA]</scope>
    <source>
        <strain evidence="4">ATCC 19993 / DSM 43833 / CBS 139.67 / JCM 10125 / KCTC 9307 / NBRC 14880 / R51</strain>
    </source>
</reference>
<dbReference type="STRING" id="469371.Tbis_0632"/>
<keyword evidence="3" id="KW-0489">Methyltransferase</keyword>
<feature type="domain" description="Methyltransferase type 11" evidence="2">
    <location>
        <begin position="55"/>
        <end position="146"/>
    </location>
</feature>
<dbReference type="InterPro" id="IPR029063">
    <property type="entry name" value="SAM-dependent_MTases_sf"/>
</dbReference>
<dbReference type="RefSeq" id="WP_013130891.1">
    <property type="nucleotide sequence ID" value="NC_014165.1"/>
</dbReference>
<evidence type="ECO:0000313" key="3">
    <source>
        <dbReference type="EMBL" id="ADG87358.1"/>
    </source>
</evidence>
<organism evidence="3 4">
    <name type="scientific">Thermobispora bispora (strain ATCC 19993 / DSM 43833 / CBS 139.67 / JCM 10125 / KCTC 9307 / NBRC 14880 / R51)</name>
    <dbReference type="NCBI Taxonomy" id="469371"/>
    <lineage>
        <taxon>Bacteria</taxon>
        <taxon>Bacillati</taxon>
        <taxon>Actinomycetota</taxon>
        <taxon>Actinomycetes</taxon>
        <taxon>Streptosporangiales</taxon>
        <taxon>Streptosporangiaceae</taxon>
        <taxon>Thermobispora</taxon>
    </lineage>
</organism>
<dbReference type="EMBL" id="CP001874">
    <property type="protein sequence ID" value="ADG87358.1"/>
    <property type="molecule type" value="Genomic_DNA"/>
</dbReference>
<evidence type="ECO:0000259" key="2">
    <source>
        <dbReference type="Pfam" id="PF08241"/>
    </source>
</evidence>
<dbReference type="GO" id="GO:0008757">
    <property type="term" value="F:S-adenosylmethionine-dependent methyltransferase activity"/>
    <property type="evidence" value="ECO:0007669"/>
    <property type="project" value="InterPro"/>
</dbReference>
<dbReference type="Gene3D" id="3.40.50.150">
    <property type="entry name" value="Vaccinia Virus protein VP39"/>
    <property type="match status" value="1"/>
</dbReference>
<keyword evidence="1" id="KW-0812">Transmembrane</keyword>